<name>A0A6A6RP81_9PLEO</name>
<evidence type="ECO:0000256" key="1">
    <source>
        <dbReference type="SAM" id="MobiDB-lite"/>
    </source>
</evidence>
<proteinExistence type="predicted"/>
<organism evidence="2 3">
    <name type="scientific">Massarina eburnea CBS 473.64</name>
    <dbReference type="NCBI Taxonomy" id="1395130"/>
    <lineage>
        <taxon>Eukaryota</taxon>
        <taxon>Fungi</taxon>
        <taxon>Dikarya</taxon>
        <taxon>Ascomycota</taxon>
        <taxon>Pezizomycotina</taxon>
        <taxon>Dothideomycetes</taxon>
        <taxon>Pleosporomycetidae</taxon>
        <taxon>Pleosporales</taxon>
        <taxon>Massarineae</taxon>
        <taxon>Massarinaceae</taxon>
        <taxon>Massarina</taxon>
    </lineage>
</organism>
<dbReference type="EMBL" id="MU006794">
    <property type="protein sequence ID" value="KAF2637170.1"/>
    <property type="molecule type" value="Genomic_DNA"/>
</dbReference>
<accession>A0A6A6RP81</accession>
<gene>
    <name evidence="2" type="ORF">P280DRAFT_110742</name>
</gene>
<keyword evidence="3" id="KW-1185">Reference proteome</keyword>
<evidence type="ECO:0000313" key="2">
    <source>
        <dbReference type="EMBL" id="KAF2637170.1"/>
    </source>
</evidence>
<dbReference type="AlphaFoldDB" id="A0A6A6RP81"/>
<protein>
    <submittedName>
        <fullName evidence="2">Uncharacterized protein</fullName>
    </submittedName>
</protein>
<feature type="region of interest" description="Disordered" evidence="1">
    <location>
        <begin position="51"/>
        <end position="96"/>
    </location>
</feature>
<evidence type="ECO:0000313" key="3">
    <source>
        <dbReference type="Proteomes" id="UP000799753"/>
    </source>
</evidence>
<reference evidence="2" key="1">
    <citation type="journal article" date="2020" name="Stud. Mycol.">
        <title>101 Dothideomycetes genomes: a test case for predicting lifestyles and emergence of pathogens.</title>
        <authorList>
            <person name="Haridas S."/>
            <person name="Albert R."/>
            <person name="Binder M."/>
            <person name="Bloem J."/>
            <person name="Labutti K."/>
            <person name="Salamov A."/>
            <person name="Andreopoulos B."/>
            <person name="Baker S."/>
            <person name="Barry K."/>
            <person name="Bills G."/>
            <person name="Bluhm B."/>
            <person name="Cannon C."/>
            <person name="Castanera R."/>
            <person name="Culley D."/>
            <person name="Daum C."/>
            <person name="Ezra D."/>
            <person name="Gonzalez J."/>
            <person name="Henrissat B."/>
            <person name="Kuo A."/>
            <person name="Liang C."/>
            <person name="Lipzen A."/>
            <person name="Lutzoni F."/>
            <person name="Magnuson J."/>
            <person name="Mondo S."/>
            <person name="Nolan M."/>
            <person name="Ohm R."/>
            <person name="Pangilinan J."/>
            <person name="Park H.-J."/>
            <person name="Ramirez L."/>
            <person name="Alfaro M."/>
            <person name="Sun H."/>
            <person name="Tritt A."/>
            <person name="Yoshinaga Y."/>
            <person name="Zwiers L.-H."/>
            <person name="Turgeon B."/>
            <person name="Goodwin S."/>
            <person name="Spatafora J."/>
            <person name="Crous P."/>
            <person name="Grigoriev I."/>
        </authorList>
    </citation>
    <scope>NUCLEOTIDE SEQUENCE</scope>
    <source>
        <strain evidence="2">CBS 473.64</strain>
    </source>
</reference>
<feature type="compositionally biased region" description="Polar residues" evidence="1">
    <location>
        <begin position="81"/>
        <end position="95"/>
    </location>
</feature>
<dbReference type="Proteomes" id="UP000799753">
    <property type="component" value="Unassembled WGS sequence"/>
</dbReference>
<sequence>MVGRGLSARLASTARPSLTPCYLCMIGMIGMISMCALGKLHGAPVADVPHLRLQRPQDSGRREASQSSLSQAPPYPRASTACATRSRYPSVSQDPTRPAAASFFAMYARLNKLDAQCS</sequence>